<evidence type="ECO:0000313" key="2">
    <source>
        <dbReference type="Proteomes" id="UP000299102"/>
    </source>
</evidence>
<keyword evidence="2" id="KW-1185">Reference proteome</keyword>
<organism evidence="1 2">
    <name type="scientific">Eumeta variegata</name>
    <name type="common">Bagworm moth</name>
    <name type="synonym">Eumeta japonica</name>
    <dbReference type="NCBI Taxonomy" id="151549"/>
    <lineage>
        <taxon>Eukaryota</taxon>
        <taxon>Metazoa</taxon>
        <taxon>Ecdysozoa</taxon>
        <taxon>Arthropoda</taxon>
        <taxon>Hexapoda</taxon>
        <taxon>Insecta</taxon>
        <taxon>Pterygota</taxon>
        <taxon>Neoptera</taxon>
        <taxon>Endopterygota</taxon>
        <taxon>Lepidoptera</taxon>
        <taxon>Glossata</taxon>
        <taxon>Ditrysia</taxon>
        <taxon>Tineoidea</taxon>
        <taxon>Psychidae</taxon>
        <taxon>Oiketicinae</taxon>
        <taxon>Eumeta</taxon>
    </lineage>
</organism>
<protein>
    <submittedName>
        <fullName evidence="1">Uncharacterized protein</fullName>
    </submittedName>
</protein>
<dbReference type="Proteomes" id="UP000299102">
    <property type="component" value="Unassembled WGS sequence"/>
</dbReference>
<reference evidence="1 2" key="1">
    <citation type="journal article" date="2019" name="Commun. Biol.">
        <title>The bagworm genome reveals a unique fibroin gene that provides high tensile strength.</title>
        <authorList>
            <person name="Kono N."/>
            <person name="Nakamura H."/>
            <person name="Ohtoshi R."/>
            <person name="Tomita M."/>
            <person name="Numata K."/>
            <person name="Arakawa K."/>
        </authorList>
    </citation>
    <scope>NUCLEOTIDE SEQUENCE [LARGE SCALE GENOMIC DNA]</scope>
</reference>
<accession>A0A4C1VB94</accession>
<sequence length="150" mass="16737">MGNYKILYFLIALSRGKLAIRVWSPPPMGTHDFGGVIASMFLVKCRRRLAALRRIRCGYEYLMSNRILSITEAARCGQQLRLFHEGTRGTGAVPRSDESPQIPSLSFNWRVQLHSILVHVLFGFLKGFQSSVCPRAPALTETAAGPSLLF</sequence>
<name>A0A4C1VB94_EUMVA</name>
<dbReference type="AlphaFoldDB" id="A0A4C1VB94"/>
<comment type="caution">
    <text evidence="1">The sequence shown here is derived from an EMBL/GenBank/DDBJ whole genome shotgun (WGS) entry which is preliminary data.</text>
</comment>
<dbReference type="EMBL" id="BGZK01000309">
    <property type="protein sequence ID" value="GBP35780.1"/>
    <property type="molecule type" value="Genomic_DNA"/>
</dbReference>
<gene>
    <name evidence="1" type="ORF">EVAR_20634_1</name>
</gene>
<evidence type="ECO:0000313" key="1">
    <source>
        <dbReference type="EMBL" id="GBP35780.1"/>
    </source>
</evidence>
<proteinExistence type="predicted"/>